<comment type="caution">
    <text evidence="2">The sequence shown here is derived from an EMBL/GenBank/DDBJ whole genome shotgun (WGS) entry which is preliminary data.</text>
</comment>
<evidence type="ECO:0000259" key="1">
    <source>
        <dbReference type="Pfam" id="PF07727"/>
    </source>
</evidence>
<organism evidence="2 3">
    <name type="scientific">Cucumis melo var. makuwa</name>
    <name type="common">Oriental melon</name>
    <dbReference type="NCBI Taxonomy" id="1194695"/>
    <lineage>
        <taxon>Eukaryota</taxon>
        <taxon>Viridiplantae</taxon>
        <taxon>Streptophyta</taxon>
        <taxon>Embryophyta</taxon>
        <taxon>Tracheophyta</taxon>
        <taxon>Spermatophyta</taxon>
        <taxon>Magnoliopsida</taxon>
        <taxon>eudicotyledons</taxon>
        <taxon>Gunneridae</taxon>
        <taxon>Pentapetalae</taxon>
        <taxon>rosids</taxon>
        <taxon>fabids</taxon>
        <taxon>Cucurbitales</taxon>
        <taxon>Cucurbitaceae</taxon>
        <taxon>Benincaseae</taxon>
        <taxon>Cucumis</taxon>
    </lineage>
</organism>
<dbReference type="InterPro" id="IPR013103">
    <property type="entry name" value="RVT_2"/>
</dbReference>
<gene>
    <name evidence="2" type="ORF">E6C27_scaffold89G004410</name>
</gene>
<name>A0A5A7V1L4_CUCMM</name>
<sequence>MTYFTKHKVKWCSASGCFGDMELRLGISLRISSSTSRWTICKNNGVKDPLFYKHAMNDVDKNQWIKAMDLEIESMYFNLVWELVNIPEGVNLIGCKWIYKRKRDSARKVQTFKARLVAKGYTQREGVDYEETFSLVAMLKSIRILLSIVTFYDYEIWQMDVKTAFLNDNLDESIFMSQPEGFITQGLEQKVCKLNRSIYGLKQTSRSWNIRFDITIKSYDFDQNVDEPCVYKKINKGKVAFLVLYVDDILLIGNDVGYLTDVKT</sequence>
<reference evidence="2 3" key="1">
    <citation type="submission" date="2019-08" db="EMBL/GenBank/DDBJ databases">
        <title>Draft genome sequences of two oriental melons (Cucumis melo L. var makuwa).</title>
        <authorList>
            <person name="Kwon S.-Y."/>
        </authorList>
    </citation>
    <scope>NUCLEOTIDE SEQUENCE [LARGE SCALE GENOMIC DNA]</scope>
    <source>
        <strain evidence="3">cv. SW 3</strain>
        <tissue evidence="2">Leaf</tissue>
    </source>
</reference>
<evidence type="ECO:0000313" key="3">
    <source>
        <dbReference type="Proteomes" id="UP000321393"/>
    </source>
</evidence>
<dbReference type="AlphaFoldDB" id="A0A5A7V1L4"/>
<dbReference type="InterPro" id="IPR043502">
    <property type="entry name" value="DNA/RNA_pol_sf"/>
</dbReference>
<proteinExistence type="predicted"/>
<dbReference type="Pfam" id="PF07727">
    <property type="entry name" value="RVT_2"/>
    <property type="match status" value="1"/>
</dbReference>
<evidence type="ECO:0000313" key="2">
    <source>
        <dbReference type="EMBL" id="KAA0062092.1"/>
    </source>
</evidence>
<dbReference type="OrthoDB" id="1929979at2759"/>
<dbReference type="EMBL" id="SSTE01004728">
    <property type="protein sequence ID" value="KAA0062092.1"/>
    <property type="molecule type" value="Genomic_DNA"/>
</dbReference>
<accession>A0A5A7V1L4</accession>
<dbReference type="SUPFAM" id="SSF56672">
    <property type="entry name" value="DNA/RNA polymerases"/>
    <property type="match status" value="1"/>
</dbReference>
<feature type="domain" description="Reverse transcriptase Ty1/copia-type" evidence="1">
    <location>
        <begin position="79"/>
        <end position="263"/>
    </location>
</feature>
<protein>
    <submittedName>
        <fullName evidence="2">Gag/pol protein</fullName>
    </submittedName>
</protein>
<dbReference type="Proteomes" id="UP000321393">
    <property type="component" value="Unassembled WGS sequence"/>
</dbReference>